<protein>
    <submittedName>
        <fullName evidence="2">Energy-coupling factor transport system substrate-specific component</fullName>
    </submittedName>
</protein>
<evidence type="ECO:0000313" key="3">
    <source>
        <dbReference type="Proteomes" id="UP000190285"/>
    </source>
</evidence>
<dbReference type="InterPro" id="IPR011733">
    <property type="entry name" value="CHP02185_IM"/>
</dbReference>
<reference evidence="2 3" key="1">
    <citation type="submission" date="2017-02" db="EMBL/GenBank/DDBJ databases">
        <authorList>
            <person name="Peterson S.W."/>
        </authorList>
    </citation>
    <scope>NUCLEOTIDE SEQUENCE [LARGE SCALE GENOMIC DNA]</scope>
    <source>
        <strain evidence="2 3">M1</strain>
    </source>
</reference>
<gene>
    <name evidence="2" type="ORF">SAMN02194393_02620</name>
</gene>
<keyword evidence="1" id="KW-0472">Membrane</keyword>
<feature type="transmembrane region" description="Helical" evidence="1">
    <location>
        <begin position="116"/>
        <end position="135"/>
    </location>
</feature>
<evidence type="ECO:0000256" key="1">
    <source>
        <dbReference type="SAM" id="Phobius"/>
    </source>
</evidence>
<keyword evidence="1" id="KW-0812">Transmembrane</keyword>
<feature type="transmembrane region" description="Helical" evidence="1">
    <location>
        <begin position="164"/>
        <end position="184"/>
    </location>
</feature>
<evidence type="ECO:0000313" key="2">
    <source>
        <dbReference type="EMBL" id="SKC72476.1"/>
    </source>
</evidence>
<dbReference type="AlphaFoldDB" id="A0A1T5L8W5"/>
<keyword evidence="3" id="KW-1185">Reference proteome</keyword>
<sequence>MLSEKRSLNSKDLITTGIFSAIFFIVTMVSGMFVAPNPVTTFLLPVVVAFFTGTVYMLLLAKVPKRGPTIILGVIMGILIFVTGMFWLWSVAYIVLGIIAGEIAAIGKYKSLKMNMMSFVIFSLNPIASYAMVWINKEAYIDYLVSKGTETAYMETMLQTAQDWVLPAMIIGTIFSALLGGFVGKKLLKKHFERAGIV</sequence>
<organism evidence="2 3">
    <name type="scientific">Maledivibacter halophilus</name>
    <dbReference type="NCBI Taxonomy" id="36842"/>
    <lineage>
        <taxon>Bacteria</taxon>
        <taxon>Bacillati</taxon>
        <taxon>Bacillota</taxon>
        <taxon>Clostridia</taxon>
        <taxon>Peptostreptococcales</taxon>
        <taxon>Caminicellaceae</taxon>
        <taxon>Maledivibacter</taxon>
    </lineage>
</organism>
<name>A0A1T5L8W5_9FIRM</name>
<dbReference type="RefSeq" id="WP_079492152.1">
    <property type="nucleotide sequence ID" value="NZ_FUZT01000006.1"/>
</dbReference>
<feature type="transmembrane region" description="Helical" evidence="1">
    <location>
        <begin position="92"/>
        <end position="109"/>
    </location>
</feature>
<accession>A0A1T5L8W5</accession>
<dbReference type="NCBIfam" id="TIGR02185">
    <property type="entry name" value="Trep_Strep"/>
    <property type="match status" value="1"/>
</dbReference>
<feature type="transmembrane region" description="Helical" evidence="1">
    <location>
        <begin position="68"/>
        <end position="86"/>
    </location>
</feature>
<feature type="transmembrane region" description="Helical" evidence="1">
    <location>
        <begin position="41"/>
        <end position="61"/>
    </location>
</feature>
<dbReference type="STRING" id="36842.SAMN02194393_02620"/>
<dbReference type="EMBL" id="FUZT01000006">
    <property type="protein sequence ID" value="SKC72476.1"/>
    <property type="molecule type" value="Genomic_DNA"/>
</dbReference>
<dbReference type="Proteomes" id="UP000190285">
    <property type="component" value="Unassembled WGS sequence"/>
</dbReference>
<feature type="transmembrane region" description="Helical" evidence="1">
    <location>
        <begin position="12"/>
        <end position="35"/>
    </location>
</feature>
<dbReference type="OrthoDB" id="9781459at2"/>
<keyword evidence="1" id="KW-1133">Transmembrane helix</keyword>
<proteinExistence type="predicted"/>
<dbReference type="Pfam" id="PF09605">
    <property type="entry name" value="Trep_Strep"/>
    <property type="match status" value="1"/>
</dbReference>